<dbReference type="GO" id="GO:0015031">
    <property type="term" value="P:protein transport"/>
    <property type="evidence" value="ECO:0007669"/>
    <property type="project" value="UniProtKB-KW"/>
</dbReference>
<dbReference type="InterPro" id="IPR048980">
    <property type="entry name" value="AP5B1_barrel"/>
</dbReference>
<accession>A0AAY4BT96</accession>
<evidence type="ECO:0000259" key="6">
    <source>
        <dbReference type="Pfam" id="PF21588"/>
    </source>
</evidence>
<dbReference type="Ensembl" id="ENSDCDT00010029812.1">
    <property type="protein sequence ID" value="ENSDCDP00010024123.1"/>
    <property type="gene ID" value="ENSDCDG00010015283.1"/>
</dbReference>
<dbReference type="AlphaFoldDB" id="A0AAY4BT96"/>
<dbReference type="GO" id="GO:0016197">
    <property type="term" value="P:endosomal transport"/>
    <property type="evidence" value="ECO:0007669"/>
    <property type="project" value="InterPro"/>
</dbReference>
<keyword evidence="2" id="KW-0813">Transport</keyword>
<dbReference type="InterPro" id="IPR048978">
    <property type="entry name" value="AP5B1_N"/>
</dbReference>
<dbReference type="Pfam" id="PF21590">
    <property type="entry name" value="AP5B1_C"/>
    <property type="match status" value="1"/>
</dbReference>
<dbReference type="Pfam" id="PF21588">
    <property type="entry name" value="AP5B1_middle"/>
    <property type="match status" value="1"/>
</dbReference>
<feature type="domain" description="AP-5 complex subunit beta-1 N-terminal" evidence="5">
    <location>
        <begin position="33"/>
        <end position="102"/>
    </location>
</feature>
<feature type="domain" description="AP5B1 C-terminal" evidence="8">
    <location>
        <begin position="798"/>
        <end position="892"/>
    </location>
</feature>
<evidence type="ECO:0000313" key="10">
    <source>
        <dbReference type="Proteomes" id="UP000694580"/>
    </source>
</evidence>
<evidence type="ECO:0000259" key="7">
    <source>
        <dbReference type="Pfam" id="PF21589"/>
    </source>
</evidence>
<dbReference type="Pfam" id="PF21587">
    <property type="entry name" value="AP5B1_N"/>
    <property type="match status" value="1"/>
</dbReference>
<dbReference type="Pfam" id="PF21589">
    <property type="entry name" value="AP5B1_barrel"/>
    <property type="match status" value="1"/>
</dbReference>
<reference evidence="9" key="2">
    <citation type="submission" date="2025-09" db="UniProtKB">
        <authorList>
            <consortium name="Ensembl"/>
        </authorList>
    </citation>
    <scope>IDENTIFICATION</scope>
</reference>
<dbReference type="InterPro" id="IPR016024">
    <property type="entry name" value="ARM-type_fold"/>
</dbReference>
<dbReference type="GO" id="GO:0030119">
    <property type="term" value="C:AP-type membrane coat adaptor complex"/>
    <property type="evidence" value="ECO:0007669"/>
    <property type="project" value="TreeGrafter"/>
</dbReference>
<feature type="domain" description="AP5B1 middle" evidence="6">
    <location>
        <begin position="246"/>
        <end position="625"/>
    </location>
</feature>
<evidence type="ECO:0000259" key="8">
    <source>
        <dbReference type="Pfam" id="PF21590"/>
    </source>
</evidence>
<reference evidence="9" key="1">
    <citation type="submission" date="2025-08" db="UniProtKB">
        <authorList>
            <consortium name="Ensembl"/>
        </authorList>
    </citation>
    <scope>IDENTIFICATION</scope>
</reference>
<dbReference type="GeneID" id="114782560"/>
<dbReference type="RefSeq" id="XP_028824220.1">
    <property type="nucleotide sequence ID" value="XM_028968387.1"/>
</dbReference>
<evidence type="ECO:0000256" key="1">
    <source>
        <dbReference type="ARBA" id="ARBA00018167"/>
    </source>
</evidence>
<keyword evidence="3" id="KW-0653">Protein transport</keyword>
<evidence type="ECO:0000256" key="4">
    <source>
        <dbReference type="ARBA" id="ARBA00032431"/>
    </source>
</evidence>
<evidence type="ECO:0000256" key="3">
    <source>
        <dbReference type="ARBA" id="ARBA00022927"/>
    </source>
</evidence>
<organism evidence="9 10">
    <name type="scientific">Denticeps clupeoides</name>
    <name type="common">denticle herring</name>
    <dbReference type="NCBI Taxonomy" id="299321"/>
    <lineage>
        <taxon>Eukaryota</taxon>
        <taxon>Metazoa</taxon>
        <taxon>Chordata</taxon>
        <taxon>Craniata</taxon>
        <taxon>Vertebrata</taxon>
        <taxon>Euteleostomi</taxon>
        <taxon>Actinopterygii</taxon>
        <taxon>Neopterygii</taxon>
        <taxon>Teleostei</taxon>
        <taxon>Clupei</taxon>
        <taxon>Clupeiformes</taxon>
        <taxon>Denticipitoidei</taxon>
        <taxon>Denticipitidae</taxon>
        <taxon>Denticeps</taxon>
    </lineage>
</organism>
<dbReference type="SUPFAM" id="SSF48371">
    <property type="entry name" value="ARM repeat"/>
    <property type="match status" value="1"/>
</dbReference>
<keyword evidence="10" id="KW-1185">Reference proteome</keyword>
<dbReference type="InterPro" id="IPR038741">
    <property type="entry name" value="AP5B1"/>
</dbReference>
<dbReference type="InterPro" id="IPR048979">
    <property type="entry name" value="AP5B1_middle"/>
</dbReference>
<dbReference type="PANTHER" id="PTHR34033">
    <property type="entry name" value="AP-5 COMPLEX SUBUNIT BETA-1"/>
    <property type="match status" value="1"/>
</dbReference>
<evidence type="ECO:0000256" key="2">
    <source>
        <dbReference type="ARBA" id="ARBA00022448"/>
    </source>
</evidence>
<dbReference type="PANTHER" id="PTHR34033:SF1">
    <property type="entry name" value="AP-5 COMPLEX SUBUNIT BETA-1"/>
    <property type="match status" value="1"/>
</dbReference>
<feature type="domain" description="AP-5 complex subunit beta-1 beta-barrel" evidence="7">
    <location>
        <begin position="706"/>
        <end position="776"/>
    </location>
</feature>
<dbReference type="GO" id="GO:0005765">
    <property type="term" value="C:lysosomal membrane"/>
    <property type="evidence" value="ECO:0007669"/>
    <property type="project" value="TreeGrafter"/>
</dbReference>
<dbReference type="GeneTree" id="ENSGT00530000064721"/>
<evidence type="ECO:0000313" key="9">
    <source>
        <dbReference type="Ensembl" id="ENSDCDP00010024123.1"/>
    </source>
</evidence>
<name>A0AAY4BT96_9TELE</name>
<proteinExistence type="predicted"/>
<gene>
    <name evidence="9" type="primary">AP5B1</name>
</gene>
<protein>
    <recommendedName>
        <fullName evidence="1">AP-5 complex subunit beta-1</fullName>
    </recommendedName>
    <alternativeName>
        <fullName evidence="4">Adaptor-related protein complex 5 beta subunit</fullName>
    </alternativeName>
</protein>
<dbReference type="Proteomes" id="UP000694580">
    <property type="component" value="Unplaced"/>
</dbReference>
<evidence type="ECO:0000259" key="5">
    <source>
        <dbReference type="Pfam" id="PF21587"/>
    </source>
</evidence>
<sequence>MAAPDSWAQKVSAFLLSPSEFLSSASSDCFLPDLLRELRDDRASDSTKVLLLRPLLEQPGLLCGSSSAAEEAALELMSVLAQTPRRAISLRSHLMLAISTLLICSAAVEGQAKVAEDFLDQLFRDIQDRNDHGGSWSQHAVQATACECLREMELSHPGLLSQRLETLHQLKQQETTLLHQAYCVLYTLALKNAVFLLTQKEQAADGDLKVVLSGSEGFGWRPTSATSSLLTSGPMGPMPQLGSGVECKELRSTVSLLLEESYLLTPVSQASLLKELMEIICMAPALSPAILKSQLLRLFGTAEVQLLHATLLMKGAFTDSLFSGEDELFFLKRLVVMAQHPLLAASDKLFYVQCVRHFPENRPLSSQEEEGLPVLVMPRLVVSLLPSIFNDSGTMLGRLGLLCLVHLEADEGEESRGLAYLFQHVTALLRIISRHQRREMVVTAFRAVFIFLTYFHHVERFAEDLVQQLSELYSRHCYLAPHLMNLADQIQRCLEDSAWPVQLLRTLQRSIVEMPVSTLNLENLSWHLRVLGRVAKERQISQRSTLCFLLNVFIHSNLCEQGSWQVGSAVLVVCRNLLQHPCLNQVSIQLADLLQHLSSRYEDTDVQDHARLYYTLLTNLSEEKLSGVLEQAADSGQAKVRSLSSIMAENDGLSSCLVVHSPTHPVLQLTKVSTPSSEKTSVQFSSEVALRYQLTHAGPPDSAFDRLFSICISLELDDCNYEDVSDIHVPCLFRDRKPPEVTITLRPRRPYPTRLRVHALFTTEDGRSWRSRLPDVNVSFPELFLPVSPCSSDTTKEELFQHLWESVCSDPSGGSTTSLFCYRAGDGSTVQENFRRYLTSEEPSPVAYQVFFFLPPRFHVLLKVGVTEDAAHVQIATDNWELLPHVNSYLKSATQL</sequence>
<dbReference type="InterPro" id="IPR048981">
    <property type="entry name" value="AP5B1_C"/>
</dbReference>